<reference evidence="1" key="2">
    <citation type="submission" date="2015-06" db="UniProtKB">
        <authorList>
            <consortium name="EnsemblPlants"/>
        </authorList>
    </citation>
    <scope>IDENTIFICATION</scope>
</reference>
<protein>
    <submittedName>
        <fullName evidence="1">Uncharacterized protein</fullName>
    </submittedName>
</protein>
<accession>A0A0E0Q4C5</accession>
<dbReference type="Gramene" id="ORUFI07G03560.1">
    <property type="protein sequence ID" value="ORUFI07G03560.1"/>
    <property type="gene ID" value="ORUFI07G03560"/>
</dbReference>
<organism evidence="1 2">
    <name type="scientific">Oryza rufipogon</name>
    <name type="common">Brownbeard rice</name>
    <name type="synonym">Asian wild rice</name>
    <dbReference type="NCBI Taxonomy" id="4529"/>
    <lineage>
        <taxon>Eukaryota</taxon>
        <taxon>Viridiplantae</taxon>
        <taxon>Streptophyta</taxon>
        <taxon>Embryophyta</taxon>
        <taxon>Tracheophyta</taxon>
        <taxon>Spermatophyta</taxon>
        <taxon>Magnoliopsida</taxon>
        <taxon>Liliopsida</taxon>
        <taxon>Poales</taxon>
        <taxon>Poaceae</taxon>
        <taxon>BOP clade</taxon>
        <taxon>Oryzoideae</taxon>
        <taxon>Oryzeae</taxon>
        <taxon>Oryzinae</taxon>
        <taxon>Oryza</taxon>
    </lineage>
</organism>
<dbReference type="AlphaFoldDB" id="A0A0E0Q4C5"/>
<name>A0A0E0Q4C5_ORYRU</name>
<keyword evidence="2" id="KW-1185">Reference proteome</keyword>
<reference evidence="2" key="1">
    <citation type="submission" date="2013-06" db="EMBL/GenBank/DDBJ databases">
        <authorList>
            <person name="Zhao Q."/>
        </authorList>
    </citation>
    <scope>NUCLEOTIDE SEQUENCE</scope>
    <source>
        <strain evidence="2">cv. W1943</strain>
    </source>
</reference>
<dbReference type="EnsemblPlants" id="ORUFI07G03560.1">
    <property type="protein sequence ID" value="ORUFI07G03560.1"/>
    <property type="gene ID" value="ORUFI07G03560"/>
</dbReference>
<dbReference type="HOGENOM" id="CLU_2762275_0_0_1"/>
<sequence length="70" mass="7934">MVCDNKLWSLRAWLQASTCHEAHLVCNMLQLFIAGLLSPPVTFLVVVRDENEIKKCTDAEERKECIQSAS</sequence>
<evidence type="ECO:0000313" key="2">
    <source>
        <dbReference type="Proteomes" id="UP000008022"/>
    </source>
</evidence>
<evidence type="ECO:0000313" key="1">
    <source>
        <dbReference type="EnsemblPlants" id="ORUFI07G03560.1"/>
    </source>
</evidence>
<proteinExistence type="predicted"/>
<dbReference type="Proteomes" id="UP000008022">
    <property type="component" value="Unassembled WGS sequence"/>
</dbReference>